<dbReference type="FunFam" id="3.40.50.720:FF:000021">
    <property type="entry name" value="D-3-phosphoglycerate dehydrogenase"/>
    <property type="match status" value="1"/>
</dbReference>
<sequence>MERKKVLIAEKVNIECIKGVLEPHVQVDVKLDLSREELLREIKEYDGLIVRSSTKVNKELFSKAEKLKVVGRAGNGIDNIDIDEATKKGIVVANTPDSNSISACELTIGLLLASARNIYQASSYLKAGKWDRKRFIGSELYNKTLGIIGLGRIGGLVAARMAAFDMNIIAYDPYIPDERFERFKATKKETLEELLAESDFITIHTPKTSETIGMIGEDQIKKMKDGVRIVNVARGGIIDEKALLQGLKSQKVVGAGLDVHENEPSYDNPLFELYNTVVTPHIGASTLEAQQNVGETIAKQVLCALEGEVIPNAINLPTLNRHELKVIKPYLDLMEKLGKIYYQLYTTPIDMVDINYYGSIANQDVEMITVAFLKGLLEPVIRERVNYVNAKLIAKQRGIVINERKINENYKGYTDLIKVKIKSKDILFTLSGNLSTKNEGRLIEILGYEVDVTPSKHMLFIQNRDIPGMVGKIGTVLGRENINIASMQVGRLEIGEKALMVLNVDNEVSMENIDKVKKIDNIISAKKVKL</sequence>
<dbReference type="PROSITE" id="PS00670">
    <property type="entry name" value="D_2_HYDROXYACID_DH_2"/>
    <property type="match status" value="1"/>
</dbReference>
<keyword evidence="9" id="KW-0028">Amino-acid biosynthesis</keyword>
<dbReference type="Gene3D" id="3.40.50.720">
    <property type="entry name" value="NAD(P)-binding Rossmann-like Domain"/>
    <property type="match status" value="2"/>
</dbReference>
<dbReference type="PANTHER" id="PTHR42938:SF47">
    <property type="entry name" value="HYDROXYPYRUVATE REDUCTASE"/>
    <property type="match status" value="1"/>
</dbReference>
<keyword evidence="12" id="KW-1185">Reference proteome</keyword>
<comment type="function">
    <text evidence="1">Catalyzes the reversible oxidation of 3-phospho-D-glycerate to 3-phosphonooxypyruvate, the first step of the phosphorylated L-serine biosynthesis pathway. Also catalyzes the reversible oxidation of 2-hydroxyglutarate to 2-oxoglutarate.</text>
</comment>
<dbReference type="AlphaFoldDB" id="A0A1M6Q621"/>
<dbReference type="GO" id="GO:0004617">
    <property type="term" value="F:phosphoglycerate dehydrogenase activity"/>
    <property type="evidence" value="ECO:0007669"/>
    <property type="project" value="UniProtKB-UniRule"/>
</dbReference>
<evidence type="ECO:0000256" key="4">
    <source>
        <dbReference type="ARBA" id="ARBA00021582"/>
    </source>
</evidence>
<dbReference type="FunFam" id="3.30.70.260:FF:000008">
    <property type="entry name" value="D-3-phosphoglycerate dehydrogenase, chloroplastic"/>
    <property type="match status" value="1"/>
</dbReference>
<dbReference type="SUPFAM" id="SSF52283">
    <property type="entry name" value="Formate/glycerate dehydrogenase catalytic domain-like"/>
    <property type="match status" value="1"/>
</dbReference>
<keyword evidence="9" id="KW-0718">Serine biosynthesis</keyword>
<dbReference type="Pfam" id="PF02826">
    <property type="entry name" value="2-Hacid_dh_C"/>
    <property type="match status" value="1"/>
</dbReference>
<dbReference type="GO" id="GO:0006564">
    <property type="term" value="P:L-serine biosynthetic process"/>
    <property type="evidence" value="ECO:0007669"/>
    <property type="project" value="UniProtKB-UniRule"/>
</dbReference>
<evidence type="ECO:0000256" key="1">
    <source>
        <dbReference type="ARBA" id="ARBA00003800"/>
    </source>
</evidence>
<dbReference type="RefSeq" id="WP_073150361.1">
    <property type="nucleotide sequence ID" value="NZ_FRAG01000030.1"/>
</dbReference>
<dbReference type="Gene3D" id="3.30.1330.90">
    <property type="entry name" value="D-3-phosphoglycerate dehydrogenase, domain 3"/>
    <property type="match status" value="1"/>
</dbReference>
<dbReference type="SUPFAM" id="SSF143548">
    <property type="entry name" value="Serine metabolism enzymes domain"/>
    <property type="match status" value="1"/>
</dbReference>
<comment type="catalytic activity">
    <reaction evidence="8 9">
        <text>(2R)-3-phosphoglycerate + NAD(+) = 3-phosphooxypyruvate + NADH + H(+)</text>
        <dbReference type="Rhea" id="RHEA:12641"/>
        <dbReference type="ChEBI" id="CHEBI:15378"/>
        <dbReference type="ChEBI" id="CHEBI:18110"/>
        <dbReference type="ChEBI" id="CHEBI:57540"/>
        <dbReference type="ChEBI" id="CHEBI:57945"/>
        <dbReference type="ChEBI" id="CHEBI:58272"/>
        <dbReference type="EC" id="1.1.1.95"/>
    </reaction>
</comment>
<dbReference type="InterPro" id="IPR045626">
    <property type="entry name" value="PGDH_ASB_dom"/>
</dbReference>
<dbReference type="InterPro" id="IPR006236">
    <property type="entry name" value="PGDH"/>
</dbReference>
<comment type="catalytic activity">
    <reaction evidence="7">
        <text>(R)-2-hydroxyglutarate + NAD(+) = 2-oxoglutarate + NADH + H(+)</text>
        <dbReference type="Rhea" id="RHEA:49612"/>
        <dbReference type="ChEBI" id="CHEBI:15378"/>
        <dbReference type="ChEBI" id="CHEBI:15801"/>
        <dbReference type="ChEBI" id="CHEBI:16810"/>
        <dbReference type="ChEBI" id="CHEBI:57540"/>
        <dbReference type="ChEBI" id="CHEBI:57945"/>
        <dbReference type="EC" id="1.1.1.399"/>
    </reaction>
</comment>
<dbReference type="EMBL" id="FRAG01000030">
    <property type="protein sequence ID" value="SHK15635.1"/>
    <property type="molecule type" value="Genomic_DNA"/>
</dbReference>
<comment type="similarity">
    <text evidence="3 9">Belongs to the D-isomer specific 2-hydroxyacid dehydrogenase family.</text>
</comment>
<evidence type="ECO:0000313" key="11">
    <source>
        <dbReference type="EMBL" id="SHK15635.1"/>
    </source>
</evidence>
<evidence type="ECO:0000313" key="12">
    <source>
        <dbReference type="Proteomes" id="UP000184465"/>
    </source>
</evidence>
<evidence type="ECO:0000256" key="6">
    <source>
        <dbReference type="ARBA" id="ARBA00023027"/>
    </source>
</evidence>
<evidence type="ECO:0000256" key="3">
    <source>
        <dbReference type="ARBA" id="ARBA00005854"/>
    </source>
</evidence>
<evidence type="ECO:0000256" key="8">
    <source>
        <dbReference type="ARBA" id="ARBA00048731"/>
    </source>
</evidence>
<dbReference type="Pfam" id="PF00389">
    <property type="entry name" value="2-Hacid_dh"/>
    <property type="match status" value="1"/>
</dbReference>
<dbReference type="OrthoDB" id="9805416at2"/>
<dbReference type="STRING" id="1121301.SAMN02745912_02444"/>
<dbReference type="Gene3D" id="3.30.70.260">
    <property type="match status" value="1"/>
</dbReference>
<keyword evidence="5 9" id="KW-0560">Oxidoreductase</keyword>
<dbReference type="CDD" id="cd04902">
    <property type="entry name" value="ACT_3PGDH-xct"/>
    <property type="match status" value="1"/>
</dbReference>
<evidence type="ECO:0000256" key="2">
    <source>
        <dbReference type="ARBA" id="ARBA00005216"/>
    </source>
</evidence>
<accession>A0A1M6Q621</accession>
<dbReference type="InterPro" id="IPR036291">
    <property type="entry name" value="NAD(P)-bd_dom_sf"/>
</dbReference>
<dbReference type="GO" id="GO:0051287">
    <property type="term" value="F:NAD binding"/>
    <property type="evidence" value="ECO:0007669"/>
    <property type="project" value="UniProtKB-UniRule"/>
</dbReference>
<dbReference type="InterPro" id="IPR006140">
    <property type="entry name" value="D-isomer_DH_NAD-bd"/>
</dbReference>
<comment type="pathway">
    <text evidence="2 9">Amino-acid biosynthesis; L-serine biosynthesis; L-serine from 3-phospho-D-glycerate: step 1/3.</text>
</comment>
<dbReference type="InterPro" id="IPR002912">
    <property type="entry name" value="ACT_dom"/>
</dbReference>
<dbReference type="CDD" id="cd12173">
    <property type="entry name" value="PGDH_4"/>
    <property type="match status" value="1"/>
</dbReference>
<dbReference type="InterPro" id="IPR029009">
    <property type="entry name" value="ASB_dom_sf"/>
</dbReference>
<evidence type="ECO:0000256" key="7">
    <source>
        <dbReference type="ARBA" id="ARBA00048126"/>
    </source>
</evidence>
<dbReference type="InterPro" id="IPR029752">
    <property type="entry name" value="D-isomer_DH_CS1"/>
</dbReference>
<protein>
    <recommendedName>
        <fullName evidence="4 9">D-3-phosphoglycerate dehydrogenase</fullName>
        <ecNumber evidence="9">1.1.1.95</ecNumber>
    </recommendedName>
</protein>
<dbReference type="InterPro" id="IPR029753">
    <property type="entry name" value="D-isomer_DH_CS"/>
</dbReference>
<gene>
    <name evidence="11" type="ORF">SAMN02745912_02444</name>
</gene>
<dbReference type="Proteomes" id="UP000184465">
    <property type="component" value="Unassembled WGS sequence"/>
</dbReference>
<evidence type="ECO:0000256" key="9">
    <source>
        <dbReference type="RuleBase" id="RU363003"/>
    </source>
</evidence>
<evidence type="ECO:0000256" key="5">
    <source>
        <dbReference type="ARBA" id="ARBA00023002"/>
    </source>
</evidence>
<dbReference type="PROSITE" id="PS00671">
    <property type="entry name" value="D_2_HYDROXYACID_DH_3"/>
    <property type="match status" value="1"/>
</dbReference>
<dbReference type="PROSITE" id="PS00065">
    <property type="entry name" value="D_2_HYDROXYACID_DH_1"/>
    <property type="match status" value="1"/>
</dbReference>
<dbReference type="InterPro" id="IPR006139">
    <property type="entry name" value="D-isomer_2_OHA_DH_cat_dom"/>
</dbReference>
<evidence type="ECO:0000259" key="10">
    <source>
        <dbReference type="PROSITE" id="PS51671"/>
    </source>
</evidence>
<dbReference type="Pfam" id="PF19304">
    <property type="entry name" value="PGDH_inter"/>
    <property type="match status" value="1"/>
</dbReference>
<dbReference type="SUPFAM" id="SSF55021">
    <property type="entry name" value="ACT-like"/>
    <property type="match status" value="1"/>
</dbReference>
<name>A0A1M6Q621_PARC5</name>
<organism evidence="11 12">
    <name type="scientific">Paramaledivibacter caminithermalis (strain DSM 15212 / CIP 107654 / DViRD3)</name>
    <name type="common">Clostridium caminithermale</name>
    <dbReference type="NCBI Taxonomy" id="1121301"/>
    <lineage>
        <taxon>Bacteria</taxon>
        <taxon>Bacillati</taxon>
        <taxon>Bacillota</taxon>
        <taxon>Clostridia</taxon>
        <taxon>Peptostreptococcales</taxon>
        <taxon>Caminicellaceae</taxon>
        <taxon>Paramaledivibacter</taxon>
    </lineage>
</organism>
<dbReference type="PANTHER" id="PTHR42938">
    <property type="entry name" value="FORMATE DEHYDROGENASE 1"/>
    <property type="match status" value="1"/>
</dbReference>
<keyword evidence="6 9" id="KW-0520">NAD</keyword>
<dbReference type="NCBIfam" id="TIGR01327">
    <property type="entry name" value="PGDH"/>
    <property type="match status" value="1"/>
</dbReference>
<dbReference type="SUPFAM" id="SSF51735">
    <property type="entry name" value="NAD(P)-binding Rossmann-fold domains"/>
    <property type="match status" value="1"/>
</dbReference>
<dbReference type="Pfam" id="PF01842">
    <property type="entry name" value="ACT"/>
    <property type="match status" value="1"/>
</dbReference>
<dbReference type="UniPathway" id="UPA00135">
    <property type="reaction ID" value="UER00196"/>
</dbReference>
<reference evidence="11 12" key="1">
    <citation type="submission" date="2016-11" db="EMBL/GenBank/DDBJ databases">
        <authorList>
            <person name="Jaros S."/>
            <person name="Januszkiewicz K."/>
            <person name="Wedrychowicz H."/>
        </authorList>
    </citation>
    <scope>NUCLEOTIDE SEQUENCE [LARGE SCALE GENOMIC DNA]</scope>
    <source>
        <strain evidence="11 12">DSM 15212</strain>
    </source>
</reference>
<proteinExistence type="inferred from homology"/>
<feature type="domain" description="ACT" evidence="10">
    <location>
        <begin position="458"/>
        <end position="530"/>
    </location>
</feature>
<dbReference type="EC" id="1.1.1.95" evidence="9"/>
<dbReference type="InterPro" id="IPR045865">
    <property type="entry name" value="ACT-like_dom_sf"/>
</dbReference>
<dbReference type="PROSITE" id="PS51671">
    <property type="entry name" value="ACT"/>
    <property type="match status" value="1"/>
</dbReference>
<dbReference type="FunFam" id="3.30.1330.90:FF:000003">
    <property type="entry name" value="D-3-phosphoglycerate dehydrogenase"/>
    <property type="match status" value="1"/>
</dbReference>